<dbReference type="CDD" id="cd14909">
    <property type="entry name" value="MYSc_Myh1_insects_crustaceans"/>
    <property type="match status" value="1"/>
</dbReference>
<feature type="region of interest" description="Disordered" evidence="15">
    <location>
        <begin position="1823"/>
        <end position="1864"/>
    </location>
</feature>
<dbReference type="FunFam" id="1.20.5.4820:FF:000002">
    <property type="entry name" value="Myosin heavy chain 10"/>
    <property type="match status" value="1"/>
</dbReference>
<dbReference type="GO" id="GO:0016460">
    <property type="term" value="C:myosin II complex"/>
    <property type="evidence" value="ECO:0007669"/>
    <property type="project" value="TreeGrafter"/>
</dbReference>
<dbReference type="SUPFAM" id="SSF57997">
    <property type="entry name" value="Tropomyosin"/>
    <property type="match status" value="1"/>
</dbReference>
<keyword evidence="4" id="KW-0963">Cytoplasm</keyword>
<dbReference type="FunFam" id="1.20.5.340:FF:000038">
    <property type="entry name" value="Myosin heavy chain muscle"/>
    <property type="match status" value="1"/>
</dbReference>
<evidence type="ECO:0000256" key="4">
    <source>
        <dbReference type="ARBA" id="ARBA00022490"/>
    </source>
</evidence>
<dbReference type="Gene3D" id="3.40.850.10">
    <property type="entry name" value="Kinesin motor domain"/>
    <property type="match status" value="1"/>
</dbReference>
<dbReference type="InterPro" id="IPR002928">
    <property type="entry name" value="Myosin_tail"/>
</dbReference>
<dbReference type="Gene3D" id="2.30.30.360">
    <property type="entry name" value="Myosin S1 fragment, N-terminal"/>
    <property type="match status" value="1"/>
</dbReference>
<dbReference type="Pfam" id="PF01576">
    <property type="entry name" value="Myosin_tail_1"/>
    <property type="match status" value="1"/>
</dbReference>
<dbReference type="Pfam" id="PF00063">
    <property type="entry name" value="Myosin_head"/>
    <property type="match status" value="1"/>
</dbReference>
<dbReference type="SMART" id="SM00015">
    <property type="entry name" value="IQ"/>
    <property type="match status" value="1"/>
</dbReference>
<dbReference type="InterPro" id="IPR000048">
    <property type="entry name" value="IQ_motif_EF-hand-BS"/>
</dbReference>
<dbReference type="Gene3D" id="1.20.5.370">
    <property type="match status" value="4"/>
</dbReference>
<dbReference type="SMART" id="SM00242">
    <property type="entry name" value="MYSc"/>
    <property type="match status" value="1"/>
</dbReference>
<dbReference type="InterPro" id="IPR014751">
    <property type="entry name" value="XRCC4-like_C"/>
</dbReference>
<dbReference type="FunFam" id="1.20.5.370:FF:000009">
    <property type="entry name" value="Myosin heavy chain, isoform G"/>
    <property type="match status" value="1"/>
</dbReference>
<dbReference type="FunFam" id="1.20.5.340:FF:000036">
    <property type="entry name" value="Myosin heavy chain"/>
    <property type="match status" value="1"/>
</dbReference>
<name>A0A2M4CTP0_ANODA</name>
<dbReference type="GO" id="GO:0048513">
    <property type="term" value="P:animal organ development"/>
    <property type="evidence" value="ECO:0007669"/>
    <property type="project" value="UniProtKB-ARBA"/>
</dbReference>
<keyword evidence="6 14" id="KW-0067">ATP-binding</keyword>
<dbReference type="GO" id="GO:0031672">
    <property type="term" value="C:A band"/>
    <property type="evidence" value="ECO:0007669"/>
    <property type="project" value="UniProtKB-ARBA"/>
</dbReference>
<evidence type="ECO:0000256" key="7">
    <source>
        <dbReference type="ARBA" id="ARBA00023054"/>
    </source>
</evidence>
<dbReference type="VEuPathDB" id="VectorBase:ADAC010496"/>
<dbReference type="GO" id="GO:0045214">
    <property type="term" value="P:sarcomere organization"/>
    <property type="evidence" value="ECO:0007669"/>
    <property type="project" value="UniProtKB-ARBA"/>
</dbReference>
<dbReference type="GO" id="GO:0006936">
    <property type="term" value="P:muscle contraction"/>
    <property type="evidence" value="ECO:0007669"/>
    <property type="project" value="TreeGrafter"/>
</dbReference>
<dbReference type="GO" id="GO:0005524">
    <property type="term" value="F:ATP binding"/>
    <property type="evidence" value="ECO:0007669"/>
    <property type="project" value="UniProtKB-UniRule"/>
</dbReference>
<dbReference type="Gene3D" id="1.20.5.340">
    <property type="match status" value="5"/>
</dbReference>
<dbReference type="PANTHER" id="PTHR45615:SF27">
    <property type="entry name" value="MYOSIN HEAVY CHAIN, MUSCLE"/>
    <property type="match status" value="1"/>
</dbReference>
<evidence type="ECO:0000313" key="18">
    <source>
        <dbReference type="EMBL" id="MBW68639.1"/>
    </source>
</evidence>
<evidence type="ECO:0000256" key="14">
    <source>
        <dbReference type="PROSITE-ProRule" id="PRU00782"/>
    </source>
</evidence>
<dbReference type="FunFam" id="1.20.5.370:FF:000008">
    <property type="entry name" value="Myosin heavy chain"/>
    <property type="match status" value="1"/>
</dbReference>
<keyword evidence="9 14" id="KW-0505">Motor protein</keyword>
<evidence type="ECO:0000256" key="9">
    <source>
        <dbReference type="ARBA" id="ARBA00023175"/>
    </source>
</evidence>
<keyword evidence="3" id="KW-0787">Thick filament</keyword>
<dbReference type="GO" id="GO:0031033">
    <property type="term" value="P:myosin filament organization"/>
    <property type="evidence" value="ECO:0007669"/>
    <property type="project" value="UniProtKB-ARBA"/>
</dbReference>
<dbReference type="FunFam" id="1.20.58.530:FF:000001">
    <property type="entry name" value="Myosin heavy chain"/>
    <property type="match status" value="1"/>
</dbReference>
<keyword evidence="8 14" id="KW-0518">Myosin</keyword>
<feature type="region of interest" description="Actin-binding" evidence="14">
    <location>
        <begin position="657"/>
        <end position="679"/>
    </location>
</feature>
<dbReference type="FunFam" id="1.20.5.340:FF:000025">
    <property type="entry name" value="Myosin heavy chain, isoform G"/>
    <property type="match status" value="1"/>
</dbReference>
<evidence type="ECO:0000256" key="13">
    <source>
        <dbReference type="ARBA" id="ARBA00038612"/>
    </source>
</evidence>
<evidence type="ECO:0000256" key="12">
    <source>
        <dbReference type="ARBA" id="ARBA00037488"/>
    </source>
</evidence>
<dbReference type="PROSITE" id="PS50096">
    <property type="entry name" value="IQ"/>
    <property type="match status" value="1"/>
</dbReference>
<dbReference type="EMBL" id="GGFL01004461">
    <property type="protein sequence ID" value="MBW68639.1"/>
    <property type="molecule type" value="Transcribed_RNA"/>
</dbReference>
<dbReference type="InterPro" id="IPR001609">
    <property type="entry name" value="Myosin_head_motor_dom-like"/>
</dbReference>
<evidence type="ECO:0000256" key="11">
    <source>
        <dbReference type="ARBA" id="ARBA00023203"/>
    </source>
</evidence>
<dbReference type="GO" id="GO:0007424">
    <property type="term" value="P:open tracheal system development"/>
    <property type="evidence" value="ECO:0007669"/>
    <property type="project" value="UniProtKB-ARBA"/>
</dbReference>
<accession>A0A2M4CTP0</accession>
<dbReference type="FunFam" id="1.20.5.370:FF:000010">
    <property type="entry name" value="Myosin heavy chain, isoform G"/>
    <property type="match status" value="1"/>
</dbReference>
<dbReference type="FunFam" id="1.20.120.720:FF:000001">
    <property type="entry name" value="Myosin heavy chain, muscle"/>
    <property type="match status" value="1"/>
</dbReference>
<evidence type="ECO:0000256" key="1">
    <source>
        <dbReference type="ARBA" id="ARBA00004657"/>
    </source>
</evidence>
<evidence type="ECO:0000256" key="2">
    <source>
        <dbReference type="ARBA" id="ARBA00008314"/>
    </source>
</evidence>
<dbReference type="PROSITE" id="PS51844">
    <property type="entry name" value="SH3_LIKE"/>
    <property type="match status" value="1"/>
</dbReference>
<evidence type="ECO:0000256" key="8">
    <source>
        <dbReference type="ARBA" id="ARBA00023123"/>
    </source>
</evidence>
<dbReference type="FunFam" id="1.10.10.820:FF:000001">
    <property type="entry name" value="Myosin heavy chain"/>
    <property type="match status" value="1"/>
</dbReference>
<comment type="subcellular location">
    <subcellularLocation>
        <location evidence="1">Cytoplasm</location>
        <location evidence="1">Myofibril</location>
    </subcellularLocation>
</comment>
<keyword evidence="10" id="KW-0514">Muscle protein</keyword>
<keyword evidence="11 14" id="KW-0009">Actin-binding</keyword>
<dbReference type="InterPro" id="IPR008989">
    <property type="entry name" value="Myosin_S1_N"/>
</dbReference>
<dbReference type="GO" id="GO:0032982">
    <property type="term" value="C:myosin filament"/>
    <property type="evidence" value="ECO:0007669"/>
    <property type="project" value="UniProtKB-KW"/>
</dbReference>
<dbReference type="FunFam" id="1.20.5.340:FF:000019">
    <property type="entry name" value="Myosin heavy chain, isoform G"/>
    <property type="match status" value="1"/>
</dbReference>
<dbReference type="PANTHER" id="PTHR45615">
    <property type="entry name" value="MYOSIN HEAVY CHAIN, NON-MUSCLE"/>
    <property type="match status" value="1"/>
</dbReference>
<dbReference type="Gene3D" id="1.20.120.720">
    <property type="entry name" value="Myosin VI head, motor domain, U50 subdomain"/>
    <property type="match status" value="1"/>
</dbReference>
<protein>
    <submittedName>
        <fullName evidence="18">Putative myosin class i heavy chain</fullName>
    </submittedName>
</protein>
<dbReference type="GO" id="GO:0040011">
    <property type="term" value="P:locomotion"/>
    <property type="evidence" value="ECO:0007669"/>
    <property type="project" value="UniProtKB-ARBA"/>
</dbReference>
<dbReference type="GO" id="GO:0051015">
    <property type="term" value="F:actin filament binding"/>
    <property type="evidence" value="ECO:0007669"/>
    <property type="project" value="InterPro"/>
</dbReference>
<dbReference type="Gene3D" id="1.10.10.820">
    <property type="match status" value="1"/>
</dbReference>
<organism evidence="18">
    <name type="scientific">Anopheles darlingi</name>
    <name type="common">Mosquito</name>
    <dbReference type="NCBI Taxonomy" id="43151"/>
    <lineage>
        <taxon>Eukaryota</taxon>
        <taxon>Metazoa</taxon>
        <taxon>Ecdysozoa</taxon>
        <taxon>Arthropoda</taxon>
        <taxon>Hexapoda</taxon>
        <taxon>Insecta</taxon>
        <taxon>Pterygota</taxon>
        <taxon>Neoptera</taxon>
        <taxon>Endopterygota</taxon>
        <taxon>Diptera</taxon>
        <taxon>Nematocera</taxon>
        <taxon>Culicoidea</taxon>
        <taxon>Culicidae</taxon>
        <taxon>Anophelinae</taxon>
        <taxon>Anopheles</taxon>
    </lineage>
</organism>
<sequence length="1943" mass="221727">MPKPVVQVGEDPDPTPFLFISLEQKRIDQSKPYDAKKACWVPDEKEGYLLGEIKATKGDLVTVGLPGGETKDYKKDLVSQVNPPKYEKCEDMSNLTYLNDASVLHNLRQRYYAKLIYTYSGLFCVVINPYKRYPLYTNRCAKMYRGKRRNEVPPHLFAVSDGAYVNMLTNHENQSMLITGESGAGKTENTKKVIAYFATIGASGKKDENAEKKGSLEDQVVQTNPVLEAFGNAKTVRNDNSSRFGKFIRIHFTGSGKLAGADIETYLLEKARVISQQSLERSYHIFYQLMSGSVKGLKEMCFLSNDIYDYNSVSQGKITIPNVDDGEECLLTDEAFNVLGFTQEEKDNIYKITSAVMHMGRMQFKQKGREEQAEADGTEDGDRVAKLLGVVTDDLYKNLLKPRIKVGNEFVTKGQNKDQVTNSVGALCKGIFDRVFKWLVKKCNETLDTKQKRAQFIGVLDIAGFEIFDYNGFEQLCINFTNEKLQQFFNHHMFVLEQEEYQREGIDWAFIDFGMDLLACIDLIEKPMGILSILEEESMFPKATDQTFAEKLMTNHLGKSAPFQKPRPPKPGCQAGHFAIGHYAGCVSYNITGWLEKNKDPLNDTVVDQFKKGTNALVVEIFADHPGQSADPAASKGGRGKKGAGFATVSSSYKEQLNNLMTTLKSTQPHFVRCIIPNEMKTAGVVDAHLVMHQLTCNGVLEGIRICRKGFPNRMMYPDFKLRYLILAPAAMQAESEGKKAAEKCFEAIGLDPDSYRIGHTKVFFRAGVLGQMEEFRDERLSKIMSWMQAWCRGYLSRKEFKKMQEQRVSLEIVQRNLRKYLKLRTWAWWKLWQKVKPLLNVSRVEDQIAKLEEKATKAQEAFEKEEKMRKELEALNSKLLAEKTALLDSLSGEKGALQEYQEKAAKLTAQKNDLENQLRDTQERLAQEEDARNQLFQTKKKLEQEIGGQKKDAEDLELQIQKIEQDKASKDHQIRNLNDEIAHQDELINKLNKEKKMQGEVNQKTAEELQAAEDKVNHLNKVKAKLEQTLDELEDSLEREKKLRGDVEKAKRKVEGDLKLTQEAVADLERNKKELEQTVLRKDKEISALSAKLEDEQSLVGKLQKQIKELQARIEELEEEVEAERQARAKAEKQRADLARELEELGERLEEAGGATSAQIELNKKREAELAKLRRDLEEANIQHEGTLANLRKKHNDAVAEMAEQVDQLNKLKTKAEHDRAHLFAELNDARIGCDQLSREKAAQEKIAKQLQHTLNEVQSKLDETNRTLNDFDASKKKLSIENSDLLRQLEDAESQVSQLSKIKISLTQQLEDTKRLADEEARERATLLGKFRNLEHDLDNLREQVEEEAEGKGDIQRQLSKANAEAQLWRSKYESEGVARAEELEEAKRKLQARLAEAEETIESLNQKCIALEKTKQRLATEVEDLQLEVDRASSIANAAEKKQKAFDKIIGEWKLKVDDLAAELDASQKECRNYSTELFRLKGAYEEGQEQLEAVRRENKNLADEVKDLLDQIGEGGRNIHEIEKSRKRLEAEKDELQAALEEAEAALEQEENKVLRAQLELSQVRQEIDRRIQEKEEEFENTRKNHQRALDSMQASLEAEAKGKAEALRMKKKLEADINELEIALDHANKANAEAQKNIKRYQQQLKDVQSALEEEQRARDDAREQLGISERRANALQNELEESRTLLEQADRGRRQAEQELSDAHEQLNEVSAQNASIAAAKRKLESELQTLHSDLDELLNEAKNSEEKAKKAMVDAARLADELRAEQDHAQTQEKLRKALEQQIKELQVRLDEAESNALKGGKKAIQKLEQRVRELESELDSEQRRHADAQKNLRKSERRIKELTFQSEEDRKNHERMQDLVDKLQQKIKTYKRQIEEAEEIAALNLAKFRKAQQELEEAEERADIAEQAATKFRTKGGRAGSVQRGASPAPSVIRA</sequence>
<keyword evidence="7" id="KW-0175">Coiled coil</keyword>
<dbReference type="GO" id="GO:0008307">
    <property type="term" value="F:structural constituent of muscle"/>
    <property type="evidence" value="ECO:0007669"/>
    <property type="project" value="UniProtKB-ARBA"/>
</dbReference>
<feature type="domain" description="Myosin motor" evidence="16">
    <location>
        <begin position="87"/>
        <end position="778"/>
    </location>
</feature>
<evidence type="ECO:0000256" key="10">
    <source>
        <dbReference type="ARBA" id="ARBA00023179"/>
    </source>
</evidence>
<dbReference type="FunFam" id="1.20.5.340:FF:000021">
    <property type="entry name" value="Myosin heavy chain, isoform G"/>
    <property type="match status" value="1"/>
</dbReference>
<dbReference type="Gene3D" id="1.20.58.530">
    <property type="match status" value="1"/>
</dbReference>
<dbReference type="FunFam" id="2.30.30.360:FF:000001">
    <property type="entry name" value="Myosin heavy chain"/>
    <property type="match status" value="1"/>
</dbReference>
<dbReference type="InterPro" id="IPR027417">
    <property type="entry name" value="P-loop_NTPase"/>
</dbReference>
<proteinExistence type="inferred from homology"/>
<comment type="similarity">
    <text evidence="2 14">Belongs to the TRAFAC class myosin-kinesin ATPase superfamily. Myosin family.</text>
</comment>
<feature type="binding site" evidence="14">
    <location>
        <begin position="180"/>
        <end position="187"/>
    </location>
    <ligand>
        <name>ATP</name>
        <dbReference type="ChEBI" id="CHEBI:30616"/>
    </ligand>
</feature>
<dbReference type="Pfam" id="PF00612">
    <property type="entry name" value="IQ"/>
    <property type="match status" value="1"/>
</dbReference>
<evidence type="ECO:0000259" key="16">
    <source>
        <dbReference type="PROSITE" id="PS51456"/>
    </source>
</evidence>
<dbReference type="FunFam" id="1.20.5.370:FF:000005">
    <property type="entry name" value="Myosin heavy chain, isoform I"/>
    <property type="match status" value="1"/>
</dbReference>
<dbReference type="SUPFAM" id="SSF52540">
    <property type="entry name" value="P-loop containing nucleoside triphosphate hydrolases"/>
    <property type="match status" value="1"/>
</dbReference>
<evidence type="ECO:0000256" key="6">
    <source>
        <dbReference type="ARBA" id="ARBA00022840"/>
    </source>
</evidence>
<dbReference type="GO" id="GO:0007298">
    <property type="term" value="P:border follicle cell migration"/>
    <property type="evidence" value="ECO:0007669"/>
    <property type="project" value="UniProtKB-ARBA"/>
</dbReference>
<dbReference type="InterPro" id="IPR004009">
    <property type="entry name" value="SH3_Myosin"/>
</dbReference>
<evidence type="ECO:0000259" key="17">
    <source>
        <dbReference type="PROSITE" id="PS51844"/>
    </source>
</evidence>
<dbReference type="GO" id="GO:0042802">
    <property type="term" value="F:identical protein binding"/>
    <property type="evidence" value="ECO:0007669"/>
    <property type="project" value="UniProtKB-ARBA"/>
</dbReference>
<dbReference type="Pfam" id="PF02736">
    <property type="entry name" value="Myosin_N"/>
    <property type="match status" value="1"/>
</dbReference>
<dbReference type="PRINTS" id="PR00193">
    <property type="entry name" value="MYOSINHEAVY"/>
</dbReference>
<dbReference type="FunFam" id="1.20.5.370:FF:000001">
    <property type="entry name" value="Myosin heavy chain"/>
    <property type="match status" value="1"/>
</dbReference>
<dbReference type="FunFam" id="3.40.850.10:FF:000024">
    <property type="entry name" value="Myosin heavy chain, isoform J"/>
    <property type="match status" value="1"/>
</dbReference>
<dbReference type="SUPFAM" id="SSF90257">
    <property type="entry name" value="Myosin rod fragments"/>
    <property type="match status" value="6"/>
</dbReference>
<feature type="domain" description="Myosin N-terminal SH3-like" evidence="17">
    <location>
        <begin position="34"/>
        <end position="83"/>
    </location>
</feature>
<dbReference type="Gene3D" id="1.20.5.4820">
    <property type="match status" value="1"/>
</dbReference>
<dbReference type="PROSITE" id="PS51456">
    <property type="entry name" value="MYOSIN_MOTOR"/>
    <property type="match status" value="1"/>
</dbReference>
<reference evidence="18" key="1">
    <citation type="submission" date="2018-01" db="EMBL/GenBank/DDBJ databases">
        <title>An insight into the sialome of Amazonian anophelines.</title>
        <authorList>
            <person name="Ribeiro J.M."/>
            <person name="Scarpassa V."/>
            <person name="Calvo E."/>
        </authorList>
    </citation>
    <scope>NUCLEOTIDE SEQUENCE</scope>
</reference>
<dbReference type="InterPro" id="IPR036961">
    <property type="entry name" value="Kinesin_motor_dom_sf"/>
</dbReference>
<dbReference type="FunFam" id="1.20.5.340:FF:000050">
    <property type="entry name" value="Myosin heavy chain, muscle"/>
    <property type="match status" value="1"/>
</dbReference>
<evidence type="ECO:0000256" key="3">
    <source>
        <dbReference type="ARBA" id="ARBA00022433"/>
    </source>
</evidence>
<keyword evidence="5 14" id="KW-0547">Nucleotide-binding</keyword>
<evidence type="ECO:0000256" key="5">
    <source>
        <dbReference type="ARBA" id="ARBA00022741"/>
    </source>
</evidence>
<comment type="function">
    <text evidence="12">Muscle contraction.</text>
</comment>
<dbReference type="VEuPathDB" id="VectorBase:ADAR2_002711"/>
<comment type="subunit">
    <text evidence="13">Muscle myosin is a hexameric protein that consists of 2 heavy chain subunits (MHC), 2 alkali light chain subunits (MLC) and 2 regulatory light chain subunits (MLC-2).</text>
</comment>
<dbReference type="GO" id="GO:0000146">
    <property type="term" value="F:microfilament motor activity"/>
    <property type="evidence" value="ECO:0007669"/>
    <property type="project" value="UniProtKB-ARBA"/>
</dbReference>
<feature type="region of interest" description="Disordered" evidence="15">
    <location>
        <begin position="1919"/>
        <end position="1943"/>
    </location>
</feature>
<evidence type="ECO:0000256" key="15">
    <source>
        <dbReference type="SAM" id="MobiDB-lite"/>
    </source>
</evidence>